<proteinExistence type="inferred from homology"/>
<dbReference type="STRING" id="1855912.LuPra_04765"/>
<evidence type="ECO:0000256" key="1">
    <source>
        <dbReference type="ARBA" id="ARBA00010641"/>
    </source>
</evidence>
<dbReference type="Gene3D" id="1.10.10.10">
    <property type="entry name" value="Winged helix-like DNA-binding domain superfamily/Winged helix DNA-binding domain"/>
    <property type="match status" value="1"/>
</dbReference>
<keyword evidence="3" id="KW-0731">Sigma factor</keyword>
<dbReference type="InterPro" id="IPR013324">
    <property type="entry name" value="RNA_pol_sigma_r3/r4-like"/>
</dbReference>
<dbReference type="PANTHER" id="PTHR43133:SF46">
    <property type="entry name" value="RNA POLYMERASE SIGMA-70 FACTOR ECF SUBFAMILY"/>
    <property type="match status" value="1"/>
</dbReference>
<feature type="domain" description="RNA polymerase sigma-70 region 2" evidence="5">
    <location>
        <begin position="27"/>
        <end position="95"/>
    </location>
</feature>
<evidence type="ECO:0000313" key="7">
    <source>
        <dbReference type="EMBL" id="AMY11515.1"/>
    </source>
</evidence>
<dbReference type="NCBIfam" id="TIGR02937">
    <property type="entry name" value="sigma70-ECF"/>
    <property type="match status" value="1"/>
</dbReference>
<dbReference type="EMBL" id="CP015136">
    <property type="protein sequence ID" value="AMY11515.1"/>
    <property type="molecule type" value="Genomic_DNA"/>
</dbReference>
<dbReference type="OrthoDB" id="9785675at2"/>
<protein>
    <submittedName>
        <fullName evidence="7">Sigma-W factor</fullName>
    </submittedName>
</protein>
<dbReference type="InterPro" id="IPR039425">
    <property type="entry name" value="RNA_pol_sigma-70-like"/>
</dbReference>
<dbReference type="InterPro" id="IPR013249">
    <property type="entry name" value="RNA_pol_sigma70_r4_t2"/>
</dbReference>
<dbReference type="GO" id="GO:0003677">
    <property type="term" value="F:DNA binding"/>
    <property type="evidence" value="ECO:0007669"/>
    <property type="project" value="InterPro"/>
</dbReference>
<evidence type="ECO:0000256" key="4">
    <source>
        <dbReference type="ARBA" id="ARBA00023163"/>
    </source>
</evidence>
<dbReference type="GO" id="GO:0006352">
    <property type="term" value="P:DNA-templated transcription initiation"/>
    <property type="evidence" value="ECO:0007669"/>
    <property type="project" value="InterPro"/>
</dbReference>
<evidence type="ECO:0000259" key="5">
    <source>
        <dbReference type="Pfam" id="PF04542"/>
    </source>
</evidence>
<dbReference type="Pfam" id="PF08281">
    <property type="entry name" value="Sigma70_r4_2"/>
    <property type="match status" value="1"/>
</dbReference>
<keyword evidence="4" id="KW-0804">Transcription</keyword>
<organism evidence="7 8">
    <name type="scientific">Luteitalea pratensis</name>
    <dbReference type="NCBI Taxonomy" id="1855912"/>
    <lineage>
        <taxon>Bacteria</taxon>
        <taxon>Pseudomonadati</taxon>
        <taxon>Acidobacteriota</taxon>
        <taxon>Vicinamibacteria</taxon>
        <taxon>Vicinamibacterales</taxon>
        <taxon>Vicinamibacteraceae</taxon>
        <taxon>Luteitalea</taxon>
    </lineage>
</organism>
<dbReference type="SUPFAM" id="SSF88659">
    <property type="entry name" value="Sigma3 and sigma4 domains of RNA polymerase sigma factors"/>
    <property type="match status" value="1"/>
</dbReference>
<feature type="domain" description="RNA polymerase sigma factor 70 region 4 type 2" evidence="6">
    <location>
        <begin position="124"/>
        <end position="176"/>
    </location>
</feature>
<gene>
    <name evidence="7" type="primary">sigW_7</name>
    <name evidence="7" type="ORF">LuPra_04765</name>
</gene>
<evidence type="ECO:0000256" key="3">
    <source>
        <dbReference type="ARBA" id="ARBA00023082"/>
    </source>
</evidence>
<dbReference type="Gene3D" id="1.10.1740.10">
    <property type="match status" value="1"/>
</dbReference>
<name>A0A143PSA9_LUTPR</name>
<dbReference type="RefSeq" id="WP_110173056.1">
    <property type="nucleotide sequence ID" value="NZ_CP015136.1"/>
</dbReference>
<keyword evidence="8" id="KW-1185">Reference proteome</keyword>
<dbReference type="SUPFAM" id="SSF88946">
    <property type="entry name" value="Sigma2 domain of RNA polymerase sigma factors"/>
    <property type="match status" value="1"/>
</dbReference>
<sequence>MPVTSHAADVRLAARCRAGDLTAFEELYRVHSTRLYAVAYRMLGHAEDAEDMLQEIFLLAFRKLSSFKGDASLGTWLYRLGVNACLDRLRSKARRNDQQTEWLDDELPPARATTEAGGGVLHRLDLERALRELPAGCRAAFLLHDVEGFEHREIASMLGIAEGTSKSQVHKARMRLRGLLGRVVTGGSRA</sequence>
<evidence type="ECO:0000256" key="2">
    <source>
        <dbReference type="ARBA" id="ARBA00023015"/>
    </source>
</evidence>
<dbReference type="GO" id="GO:0016987">
    <property type="term" value="F:sigma factor activity"/>
    <property type="evidence" value="ECO:0007669"/>
    <property type="project" value="UniProtKB-KW"/>
</dbReference>
<dbReference type="AlphaFoldDB" id="A0A143PSA9"/>
<evidence type="ECO:0000313" key="8">
    <source>
        <dbReference type="Proteomes" id="UP000076079"/>
    </source>
</evidence>
<dbReference type="PANTHER" id="PTHR43133">
    <property type="entry name" value="RNA POLYMERASE ECF-TYPE SIGMA FACTO"/>
    <property type="match status" value="1"/>
</dbReference>
<accession>A0A143PSA9</accession>
<reference evidence="8" key="2">
    <citation type="submission" date="2016-04" db="EMBL/GenBank/DDBJ databases">
        <title>First Complete Genome Sequence of a Subdivision 6 Acidobacterium.</title>
        <authorList>
            <person name="Huang S."/>
            <person name="Vieira S."/>
            <person name="Bunk B."/>
            <person name="Riedel T."/>
            <person name="Sproeer C."/>
            <person name="Overmann J."/>
        </authorList>
    </citation>
    <scope>NUCLEOTIDE SEQUENCE [LARGE SCALE GENOMIC DNA]</scope>
    <source>
        <strain evidence="8">DSM 100886 HEG_-6_39</strain>
    </source>
</reference>
<dbReference type="InterPro" id="IPR014284">
    <property type="entry name" value="RNA_pol_sigma-70_dom"/>
</dbReference>
<dbReference type="CDD" id="cd06171">
    <property type="entry name" value="Sigma70_r4"/>
    <property type="match status" value="1"/>
</dbReference>
<dbReference type="InterPro" id="IPR013325">
    <property type="entry name" value="RNA_pol_sigma_r2"/>
</dbReference>
<dbReference type="Pfam" id="PF04542">
    <property type="entry name" value="Sigma70_r2"/>
    <property type="match status" value="1"/>
</dbReference>
<keyword evidence="2" id="KW-0805">Transcription regulation</keyword>
<dbReference type="Proteomes" id="UP000076079">
    <property type="component" value="Chromosome"/>
</dbReference>
<comment type="similarity">
    <text evidence="1">Belongs to the sigma-70 factor family. ECF subfamily.</text>
</comment>
<reference evidence="7 8" key="1">
    <citation type="journal article" date="2016" name="Genome Announc.">
        <title>First Complete Genome Sequence of a Subdivision 6 Acidobacterium Strain.</title>
        <authorList>
            <person name="Huang S."/>
            <person name="Vieira S."/>
            <person name="Bunk B."/>
            <person name="Riedel T."/>
            <person name="Sproer C."/>
            <person name="Overmann J."/>
        </authorList>
    </citation>
    <scope>NUCLEOTIDE SEQUENCE [LARGE SCALE GENOMIC DNA]</scope>
    <source>
        <strain evidence="8">DSM 100886 HEG_-6_39</strain>
    </source>
</reference>
<evidence type="ECO:0000259" key="6">
    <source>
        <dbReference type="Pfam" id="PF08281"/>
    </source>
</evidence>
<dbReference type="InterPro" id="IPR036388">
    <property type="entry name" value="WH-like_DNA-bd_sf"/>
</dbReference>
<dbReference type="InterPro" id="IPR007627">
    <property type="entry name" value="RNA_pol_sigma70_r2"/>
</dbReference>
<dbReference type="KEGG" id="abac:LuPra_04765"/>